<proteinExistence type="predicted"/>
<reference evidence="2" key="1">
    <citation type="journal article" date="2019" name="Int. J. Syst. Evol. Microbiol.">
        <title>The Global Catalogue of Microorganisms (GCM) 10K type strain sequencing project: providing services to taxonomists for standard genome sequencing and annotation.</title>
        <authorList>
            <consortium name="The Broad Institute Genomics Platform"/>
            <consortium name="The Broad Institute Genome Sequencing Center for Infectious Disease"/>
            <person name="Wu L."/>
            <person name="Ma J."/>
        </authorList>
    </citation>
    <scope>NUCLEOTIDE SEQUENCE [LARGE SCALE GENOMIC DNA]</scope>
    <source>
        <strain evidence="2">JCM 17326</strain>
    </source>
</reference>
<dbReference type="EMBL" id="BAABDQ010000029">
    <property type="protein sequence ID" value="GAA3594116.1"/>
    <property type="molecule type" value="Genomic_DNA"/>
</dbReference>
<evidence type="ECO:0000313" key="1">
    <source>
        <dbReference type="EMBL" id="GAA3594116.1"/>
    </source>
</evidence>
<evidence type="ECO:0000313" key="2">
    <source>
        <dbReference type="Proteomes" id="UP001500630"/>
    </source>
</evidence>
<comment type="caution">
    <text evidence="1">The sequence shown here is derived from an EMBL/GenBank/DDBJ whole genome shotgun (WGS) entry which is preliminary data.</text>
</comment>
<keyword evidence="2" id="KW-1185">Reference proteome</keyword>
<sequence length="136" mass="14950">MFVPVPFDPDVVWAPKPVHHVTGTLNGRGVRAVLIEHEGERGFLLGPAWLRCGVEPGTQVSVVLRPEGPQRADLAEDVAAALAASPAAGAFFDSLAQFYRRGYLRWIDGTKRRPEVRAQRIAEMVQLLESGVKQRP</sequence>
<gene>
    <name evidence="1" type="ORF">GCM10022419_091530</name>
</gene>
<accession>A0ABP6Z237</accession>
<dbReference type="Proteomes" id="UP001500630">
    <property type="component" value="Unassembled WGS sequence"/>
</dbReference>
<dbReference type="Pfam" id="PF13376">
    <property type="entry name" value="OmdA"/>
    <property type="match status" value="1"/>
</dbReference>
<protein>
    <submittedName>
        <fullName evidence="1">YdeI/OmpD-associated family protein</fullName>
    </submittedName>
</protein>
<organism evidence="1 2">
    <name type="scientific">Nonomuraea rosea</name>
    <dbReference type="NCBI Taxonomy" id="638574"/>
    <lineage>
        <taxon>Bacteria</taxon>
        <taxon>Bacillati</taxon>
        <taxon>Actinomycetota</taxon>
        <taxon>Actinomycetes</taxon>
        <taxon>Streptosporangiales</taxon>
        <taxon>Streptosporangiaceae</taxon>
        <taxon>Nonomuraea</taxon>
    </lineage>
</organism>
<name>A0ABP6Z237_9ACTN</name>